<dbReference type="PROSITE" id="PS50850">
    <property type="entry name" value="MFS"/>
    <property type="match status" value="1"/>
</dbReference>
<organism evidence="8 9">
    <name type="scientific">Lojkania enalia</name>
    <dbReference type="NCBI Taxonomy" id="147567"/>
    <lineage>
        <taxon>Eukaryota</taxon>
        <taxon>Fungi</taxon>
        <taxon>Dikarya</taxon>
        <taxon>Ascomycota</taxon>
        <taxon>Pezizomycotina</taxon>
        <taxon>Dothideomycetes</taxon>
        <taxon>Pleosporomycetidae</taxon>
        <taxon>Pleosporales</taxon>
        <taxon>Pleosporales incertae sedis</taxon>
        <taxon>Lojkania</taxon>
    </lineage>
</organism>
<feature type="transmembrane region" description="Helical" evidence="6">
    <location>
        <begin position="337"/>
        <end position="358"/>
    </location>
</feature>
<evidence type="ECO:0000256" key="6">
    <source>
        <dbReference type="SAM" id="Phobius"/>
    </source>
</evidence>
<feature type="region of interest" description="Disordered" evidence="5">
    <location>
        <begin position="1"/>
        <end position="22"/>
    </location>
</feature>
<feature type="transmembrane region" description="Helical" evidence="6">
    <location>
        <begin position="159"/>
        <end position="182"/>
    </location>
</feature>
<evidence type="ECO:0000256" key="4">
    <source>
        <dbReference type="ARBA" id="ARBA00023136"/>
    </source>
</evidence>
<dbReference type="InterPro" id="IPR011701">
    <property type="entry name" value="MFS"/>
</dbReference>
<feature type="transmembrane region" description="Helical" evidence="6">
    <location>
        <begin position="132"/>
        <end position="152"/>
    </location>
</feature>
<dbReference type="AlphaFoldDB" id="A0A9P4KBE1"/>
<sequence>MEKVSDAERATESPVSESPVQATEEQVYPDTFHLALATLALMVAVFLVALDVHILATATPKITTEFDSLLDLTWYGGAYLLCQIALQPTYARLYQVFPIKHIFVVALLFLETGSIIGAKAPSSTVLIIGRALQGTGSGGLIAGGLLMITYLVPKPKRPMYLSVIATMYAVAAVVGPVLGGIFAESRVTWRFCFWMNLPIGVVAGAVILFAFTEPKRPSTDQPLKKKIMTLDPFGASVLISWVTCLLLALQRASIPQPWSYSGIWGPLLAFGILLCVFVIVQFYQKDRAIIPYRILAQRTIAFSCLFEVSIFLATTTIVYYLPFYFQSVKGFSPHESGIYILPFVVTNSAFAFASGVLISKTGIYVPVMWLGSAVMMVGCGLLYTLDINSTDGHIVGYQLLASAGYGFCVQVPFTAVQILPDKDIPIGNGLVSFFQGLGGALSVSAAQTIFSNALHEHLAEIPNINVDVIISFGATKFGSEVSDIADAVRVAYGAATRAALILPVVGSGLALLASFCVEWRRHYVPRRKRHTEEPGVTQREVINAEA</sequence>
<feature type="transmembrane region" description="Helical" evidence="6">
    <location>
        <begin position="34"/>
        <end position="56"/>
    </location>
</feature>
<evidence type="ECO:0000313" key="9">
    <source>
        <dbReference type="Proteomes" id="UP000800093"/>
    </source>
</evidence>
<feature type="transmembrane region" description="Helical" evidence="6">
    <location>
        <begin position="498"/>
        <end position="519"/>
    </location>
</feature>
<feature type="transmembrane region" description="Helical" evidence="6">
    <location>
        <begin position="304"/>
        <end position="325"/>
    </location>
</feature>
<protein>
    <submittedName>
        <fullName evidence="8">MFS general substrate transporter</fullName>
    </submittedName>
</protein>
<feature type="transmembrane region" description="Helical" evidence="6">
    <location>
        <begin position="232"/>
        <end position="251"/>
    </location>
</feature>
<evidence type="ECO:0000259" key="7">
    <source>
        <dbReference type="PROSITE" id="PS50850"/>
    </source>
</evidence>
<keyword evidence="9" id="KW-1185">Reference proteome</keyword>
<feature type="domain" description="Major facilitator superfamily (MFS) profile" evidence="7">
    <location>
        <begin position="37"/>
        <end position="521"/>
    </location>
</feature>
<proteinExistence type="predicted"/>
<evidence type="ECO:0000256" key="3">
    <source>
        <dbReference type="ARBA" id="ARBA00022989"/>
    </source>
</evidence>
<dbReference type="SUPFAM" id="SSF103473">
    <property type="entry name" value="MFS general substrate transporter"/>
    <property type="match status" value="1"/>
</dbReference>
<accession>A0A9P4KBE1</accession>
<feature type="compositionally biased region" description="Basic and acidic residues" evidence="5">
    <location>
        <begin position="1"/>
        <end position="11"/>
    </location>
</feature>
<feature type="compositionally biased region" description="Polar residues" evidence="5">
    <location>
        <begin position="13"/>
        <end position="22"/>
    </location>
</feature>
<evidence type="ECO:0000313" key="8">
    <source>
        <dbReference type="EMBL" id="KAF2262954.1"/>
    </source>
</evidence>
<feature type="transmembrane region" description="Helical" evidence="6">
    <location>
        <begin position="188"/>
        <end position="211"/>
    </location>
</feature>
<evidence type="ECO:0000256" key="1">
    <source>
        <dbReference type="ARBA" id="ARBA00004141"/>
    </source>
</evidence>
<dbReference type="Gene3D" id="1.20.1720.10">
    <property type="entry name" value="Multidrug resistance protein D"/>
    <property type="match status" value="1"/>
</dbReference>
<dbReference type="PANTHER" id="PTHR23501">
    <property type="entry name" value="MAJOR FACILITATOR SUPERFAMILY"/>
    <property type="match status" value="1"/>
</dbReference>
<gene>
    <name evidence="8" type="ORF">CC78DRAFT_466842</name>
</gene>
<evidence type="ECO:0000256" key="5">
    <source>
        <dbReference type="SAM" id="MobiDB-lite"/>
    </source>
</evidence>
<reference evidence="9" key="1">
    <citation type="journal article" date="2020" name="Stud. Mycol.">
        <title>101 Dothideomycetes genomes: A test case for predicting lifestyles and emergence of pathogens.</title>
        <authorList>
            <person name="Haridas S."/>
            <person name="Albert R."/>
            <person name="Binder M."/>
            <person name="Bloem J."/>
            <person name="LaButti K."/>
            <person name="Salamov A."/>
            <person name="Andreopoulos B."/>
            <person name="Baker S."/>
            <person name="Barry K."/>
            <person name="Bills G."/>
            <person name="Bluhm B."/>
            <person name="Cannon C."/>
            <person name="Castanera R."/>
            <person name="Culley D."/>
            <person name="Daum C."/>
            <person name="Ezra D."/>
            <person name="Gonzalez J."/>
            <person name="Henrissat B."/>
            <person name="Kuo A."/>
            <person name="Liang C."/>
            <person name="Lipzen A."/>
            <person name="Lutzoni F."/>
            <person name="Magnuson J."/>
            <person name="Mondo S."/>
            <person name="Nolan M."/>
            <person name="Ohm R."/>
            <person name="Pangilinan J."/>
            <person name="Park H.-J."/>
            <person name="Ramirez L."/>
            <person name="Alfaro M."/>
            <person name="Sun H."/>
            <person name="Tritt A."/>
            <person name="Yoshinaga Y."/>
            <person name="Zwiers L.-H."/>
            <person name="Turgeon B."/>
            <person name="Goodwin S."/>
            <person name="Spatafora J."/>
            <person name="Crous P."/>
            <person name="Grigoriev I."/>
        </authorList>
    </citation>
    <scope>NUCLEOTIDE SEQUENCE [LARGE SCALE GENOMIC DNA]</scope>
    <source>
        <strain evidence="9">CBS 304.66</strain>
    </source>
</reference>
<dbReference type="Pfam" id="PF07690">
    <property type="entry name" value="MFS_1"/>
    <property type="match status" value="1"/>
</dbReference>
<feature type="transmembrane region" description="Helical" evidence="6">
    <location>
        <begin position="365"/>
        <end position="385"/>
    </location>
</feature>
<dbReference type="InterPro" id="IPR036259">
    <property type="entry name" value="MFS_trans_sf"/>
</dbReference>
<dbReference type="EMBL" id="ML986633">
    <property type="protein sequence ID" value="KAF2262954.1"/>
    <property type="molecule type" value="Genomic_DNA"/>
</dbReference>
<dbReference type="OrthoDB" id="10021397at2759"/>
<feature type="transmembrane region" description="Helical" evidence="6">
    <location>
        <begin position="72"/>
        <end position="90"/>
    </location>
</feature>
<dbReference type="CDD" id="cd17502">
    <property type="entry name" value="MFS_Azr1_MDR_like"/>
    <property type="match status" value="1"/>
</dbReference>
<evidence type="ECO:0000256" key="2">
    <source>
        <dbReference type="ARBA" id="ARBA00022692"/>
    </source>
</evidence>
<dbReference type="GO" id="GO:0022857">
    <property type="term" value="F:transmembrane transporter activity"/>
    <property type="evidence" value="ECO:0007669"/>
    <property type="project" value="InterPro"/>
</dbReference>
<dbReference type="FunFam" id="1.20.1250.20:FF:000196">
    <property type="entry name" value="MFS toxin efflux pump (AflT)"/>
    <property type="match status" value="1"/>
</dbReference>
<feature type="transmembrane region" description="Helical" evidence="6">
    <location>
        <begin position="397"/>
        <end position="418"/>
    </location>
</feature>
<dbReference type="Proteomes" id="UP000800093">
    <property type="component" value="Unassembled WGS sequence"/>
</dbReference>
<keyword evidence="2 6" id="KW-0812">Transmembrane</keyword>
<dbReference type="InterPro" id="IPR020846">
    <property type="entry name" value="MFS_dom"/>
</dbReference>
<keyword evidence="3 6" id="KW-1133">Transmembrane helix</keyword>
<dbReference type="GO" id="GO:0005886">
    <property type="term" value="C:plasma membrane"/>
    <property type="evidence" value="ECO:0007669"/>
    <property type="project" value="TreeGrafter"/>
</dbReference>
<feature type="transmembrane region" description="Helical" evidence="6">
    <location>
        <begin position="102"/>
        <end position="120"/>
    </location>
</feature>
<dbReference type="PANTHER" id="PTHR23501:SF198">
    <property type="entry name" value="AZOLE RESISTANCE PROTEIN 1-RELATED"/>
    <property type="match status" value="1"/>
</dbReference>
<name>A0A9P4KBE1_9PLEO</name>
<feature type="transmembrane region" description="Helical" evidence="6">
    <location>
        <begin position="263"/>
        <end position="283"/>
    </location>
</feature>
<keyword evidence="4 6" id="KW-0472">Membrane</keyword>
<feature type="transmembrane region" description="Helical" evidence="6">
    <location>
        <begin position="430"/>
        <end position="450"/>
    </location>
</feature>
<comment type="caution">
    <text evidence="8">The sequence shown here is derived from an EMBL/GenBank/DDBJ whole genome shotgun (WGS) entry which is preliminary data.</text>
</comment>
<comment type="subcellular location">
    <subcellularLocation>
        <location evidence="1">Membrane</location>
        <topology evidence="1">Multi-pass membrane protein</topology>
    </subcellularLocation>
</comment>
<dbReference type="Gene3D" id="1.20.1250.20">
    <property type="entry name" value="MFS general substrate transporter like domains"/>
    <property type="match status" value="1"/>
</dbReference>